<accession>A0A0R3PIF9</accession>
<proteinExistence type="predicted"/>
<sequence length="93" mass="10642">MFRFKQVRDCGLENRAKTEFDRAAAASTNFPRTGNFEYYLIKTSMGKDLNQAIENLNPLLLEKAEYMQPGTKYGCNTEKRGTELLLACLYFTA</sequence>
<dbReference type="EMBL" id="UYYA01002149">
    <property type="protein sequence ID" value="VDM55722.1"/>
    <property type="molecule type" value="Genomic_DNA"/>
</dbReference>
<evidence type="ECO:0000313" key="1">
    <source>
        <dbReference type="EMBL" id="VDM55722.1"/>
    </source>
</evidence>
<keyword evidence="2" id="KW-1185">Reference proteome</keyword>
<dbReference type="OrthoDB" id="10469541at2759"/>
<dbReference type="WBParaSite" id="ACOC_0000413601-mRNA-1">
    <property type="protein sequence ID" value="ACOC_0000413601-mRNA-1"/>
    <property type="gene ID" value="ACOC_0000413601"/>
</dbReference>
<reference evidence="1 2" key="2">
    <citation type="submission" date="2018-11" db="EMBL/GenBank/DDBJ databases">
        <authorList>
            <consortium name="Pathogen Informatics"/>
        </authorList>
    </citation>
    <scope>NUCLEOTIDE SEQUENCE [LARGE SCALE GENOMIC DNA]</scope>
    <source>
        <strain evidence="1 2">Costa Rica</strain>
    </source>
</reference>
<evidence type="ECO:0000313" key="3">
    <source>
        <dbReference type="WBParaSite" id="ACOC_0000413601-mRNA-1"/>
    </source>
</evidence>
<evidence type="ECO:0000313" key="2">
    <source>
        <dbReference type="Proteomes" id="UP000267027"/>
    </source>
</evidence>
<dbReference type="AlphaFoldDB" id="A0A0R3PIF9"/>
<dbReference type="InterPro" id="IPR035109">
    <property type="entry name" value="ASPR"/>
</dbReference>
<protein>
    <submittedName>
        <fullName evidence="3">SCP domain-containing protein</fullName>
    </submittedName>
</protein>
<gene>
    <name evidence="1" type="ORF">ACOC_LOCUS4137</name>
</gene>
<organism evidence="3">
    <name type="scientific">Angiostrongylus costaricensis</name>
    <name type="common">Nematode worm</name>
    <dbReference type="NCBI Taxonomy" id="334426"/>
    <lineage>
        <taxon>Eukaryota</taxon>
        <taxon>Metazoa</taxon>
        <taxon>Ecdysozoa</taxon>
        <taxon>Nematoda</taxon>
        <taxon>Chromadorea</taxon>
        <taxon>Rhabditida</taxon>
        <taxon>Rhabditina</taxon>
        <taxon>Rhabditomorpha</taxon>
        <taxon>Strongyloidea</taxon>
        <taxon>Metastrongylidae</taxon>
        <taxon>Angiostrongylus</taxon>
    </lineage>
</organism>
<name>A0A0R3PIF9_ANGCS</name>
<reference evidence="3" key="1">
    <citation type="submission" date="2017-02" db="UniProtKB">
        <authorList>
            <consortium name="WormBaseParasite"/>
        </authorList>
    </citation>
    <scope>IDENTIFICATION</scope>
</reference>
<dbReference type="Pfam" id="PF17641">
    <property type="entry name" value="ASPRs"/>
    <property type="match status" value="1"/>
</dbReference>
<dbReference type="Proteomes" id="UP000267027">
    <property type="component" value="Unassembled WGS sequence"/>
</dbReference>